<accession>A0AAF1BST6</accession>
<dbReference type="Proteomes" id="UP000234560">
    <property type="component" value="Chromosome"/>
</dbReference>
<sequence>MHRMPTGNRRRQLITPMLLTLVERIVVPPRTIPHLDGLTRLLTESRTLHRKQ</sequence>
<gene>
    <name evidence="1" type="ORF">CYJ47_01775</name>
</gene>
<dbReference type="EMBL" id="CP136958">
    <property type="protein sequence ID" value="WOT02524.1"/>
    <property type="molecule type" value="Genomic_DNA"/>
</dbReference>
<proteinExistence type="predicted"/>
<reference evidence="1" key="2">
    <citation type="submission" date="2023-10" db="EMBL/GenBank/DDBJ databases">
        <authorList>
            <person name="Choi B."/>
        </authorList>
    </citation>
    <scope>NUCLEOTIDE SEQUENCE</scope>
    <source>
        <strain evidence="1">UMB0763</strain>
    </source>
</reference>
<protein>
    <submittedName>
        <fullName evidence="1">Uncharacterized protein</fullName>
    </submittedName>
</protein>
<evidence type="ECO:0000313" key="2">
    <source>
        <dbReference type="Proteomes" id="UP000234560"/>
    </source>
</evidence>
<evidence type="ECO:0000313" key="1">
    <source>
        <dbReference type="EMBL" id="WOT02524.1"/>
    </source>
</evidence>
<dbReference type="KEGG" id="cpyr:CYJ47_01775"/>
<reference evidence="1" key="1">
    <citation type="submission" date="2017-12" db="EMBL/GenBank/DDBJ databases">
        <authorList>
            <person name="Thomas-White K."/>
            <person name="Wolfe A.J."/>
        </authorList>
    </citation>
    <scope>NUCLEOTIDE SEQUENCE</scope>
    <source>
        <strain evidence="1">UMB0763</strain>
    </source>
</reference>
<name>A0AAF1BST6_9CORY</name>
<dbReference type="AlphaFoldDB" id="A0AAF1BST6"/>
<dbReference type="RefSeq" id="WP_180805620.1">
    <property type="nucleotide sequence ID" value="NZ_CAMIHY010000068.1"/>
</dbReference>
<organism evidence="1 2">
    <name type="scientific">Corynebacterium pyruviciproducens</name>
    <dbReference type="NCBI Taxonomy" id="598660"/>
    <lineage>
        <taxon>Bacteria</taxon>
        <taxon>Bacillati</taxon>
        <taxon>Actinomycetota</taxon>
        <taxon>Actinomycetes</taxon>
        <taxon>Mycobacteriales</taxon>
        <taxon>Corynebacteriaceae</taxon>
        <taxon>Corynebacterium</taxon>
    </lineage>
</organism>